<name>A0ABV0S2Z5_9TELE</name>
<dbReference type="Gene3D" id="6.10.280.150">
    <property type="match status" value="1"/>
</dbReference>
<keyword evidence="3 7" id="KW-0963">Cytoplasm</keyword>
<sequence length="314" mass="34344">MIASFVWYEIVTGLLFLQMMGSFIVHVAPADTTRIVQWCKDITMRKAFRSSTIQDQQLFDRTSLPVPLQESLQTCEEPPPLNILTPYRDDGKEGLKFYTDPSYFFDLWREKMLQDTEDKRKERRKHKGCFSSAVQAAEPGCGRGVVLAQGGTGSSPRGHRGAGGCRGVSVSVQGPGPHPGSGVDGELAEELFDPNTAFIIHWHRPGLGGHDGTACSRAVGPDSVSAPVFSSESSTPSSGMDEAVGMLVAASALIPLGLLHLCLLQRWFNARHIDPLLHRRVKVRSRPGAQIFFFVAGEMQRTCNLQPLGAVPSR</sequence>
<evidence type="ECO:0000256" key="7">
    <source>
        <dbReference type="RuleBase" id="RU367034"/>
    </source>
</evidence>
<dbReference type="PANTHER" id="PTHR12902:SF8">
    <property type="entry name" value="ACTIN-BINDING PROTEIN WASF1"/>
    <property type="match status" value="1"/>
</dbReference>
<comment type="similarity">
    <text evidence="2 7">Belongs to the SCAR/WAVE family.</text>
</comment>
<dbReference type="EMBL" id="JAHRIN010067307">
    <property type="protein sequence ID" value="MEQ2214281.1"/>
    <property type="molecule type" value="Genomic_DNA"/>
</dbReference>
<comment type="function">
    <text evidence="7">Downstream effector molecule involved in the transmission of signals from tyrosine kinase receptors and small GTPases to the actin cytoskeleton. Promotes formation of actin filaments. Part of the WAVE complex that regulates lamellipodia formation. The WAVE complex regulates actin filament reorganization via its interaction with the Arp2/3 complex.</text>
</comment>
<evidence type="ECO:0000256" key="4">
    <source>
        <dbReference type="ARBA" id="ARBA00022553"/>
    </source>
</evidence>
<evidence type="ECO:0000256" key="5">
    <source>
        <dbReference type="ARBA" id="ARBA00023203"/>
    </source>
</evidence>
<evidence type="ECO:0000256" key="2">
    <source>
        <dbReference type="ARBA" id="ARBA00006993"/>
    </source>
</evidence>
<comment type="subcellular location">
    <subcellularLocation>
        <location evidence="1 7">Cytoplasm</location>
        <location evidence="1 7">Cytoskeleton</location>
    </subcellularLocation>
</comment>
<evidence type="ECO:0000256" key="3">
    <source>
        <dbReference type="ARBA" id="ARBA00022490"/>
    </source>
</evidence>
<proteinExistence type="inferred from homology"/>
<reference evidence="8 9" key="1">
    <citation type="submission" date="2021-06" db="EMBL/GenBank/DDBJ databases">
        <authorList>
            <person name="Palmer J.M."/>
        </authorList>
    </citation>
    <scope>NUCLEOTIDE SEQUENCE [LARGE SCALE GENOMIC DNA]</scope>
    <source>
        <strain evidence="8 9">XC_2019</strain>
        <tissue evidence="8">Muscle</tissue>
    </source>
</reference>
<protein>
    <recommendedName>
        <fullName evidence="7">Wiskott-Aldrich syndrome protein family member</fullName>
        <shortName evidence="7">WASP family protein member</shortName>
    </recommendedName>
</protein>
<organism evidence="8 9">
    <name type="scientific">Xenoophorus captivus</name>
    <dbReference type="NCBI Taxonomy" id="1517983"/>
    <lineage>
        <taxon>Eukaryota</taxon>
        <taxon>Metazoa</taxon>
        <taxon>Chordata</taxon>
        <taxon>Craniata</taxon>
        <taxon>Vertebrata</taxon>
        <taxon>Euteleostomi</taxon>
        <taxon>Actinopterygii</taxon>
        <taxon>Neopterygii</taxon>
        <taxon>Teleostei</taxon>
        <taxon>Neoteleostei</taxon>
        <taxon>Acanthomorphata</taxon>
        <taxon>Ovalentaria</taxon>
        <taxon>Atherinomorphae</taxon>
        <taxon>Cyprinodontiformes</taxon>
        <taxon>Goodeidae</taxon>
        <taxon>Xenoophorus</taxon>
    </lineage>
</organism>
<keyword evidence="9" id="KW-1185">Reference proteome</keyword>
<evidence type="ECO:0000313" key="9">
    <source>
        <dbReference type="Proteomes" id="UP001434883"/>
    </source>
</evidence>
<keyword evidence="4" id="KW-0597">Phosphoprotein</keyword>
<accession>A0ABV0S2Z5</accession>
<keyword evidence="6 7" id="KW-0206">Cytoskeleton</keyword>
<comment type="caution">
    <text evidence="8">The sequence shown here is derived from an EMBL/GenBank/DDBJ whole genome shotgun (WGS) entry which is preliminary data.</text>
</comment>
<dbReference type="PANTHER" id="PTHR12902">
    <property type="entry name" value="WASP-1"/>
    <property type="match status" value="1"/>
</dbReference>
<evidence type="ECO:0000256" key="6">
    <source>
        <dbReference type="ARBA" id="ARBA00023212"/>
    </source>
</evidence>
<evidence type="ECO:0000313" key="8">
    <source>
        <dbReference type="EMBL" id="MEQ2214281.1"/>
    </source>
</evidence>
<comment type="subunit">
    <text evidence="7">Binds actin and the Arp2/3 complex.</text>
</comment>
<evidence type="ECO:0000256" key="1">
    <source>
        <dbReference type="ARBA" id="ARBA00004245"/>
    </source>
</evidence>
<dbReference type="Proteomes" id="UP001434883">
    <property type="component" value="Unassembled WGS sequence"/>
</dbReference>
<keyword evidence="5 7" id="KW-0009">Actin-binding</keyword>
<gene>
    <name evidence="8" type="ORF">XENOCAPTIV_029832</name>
</gene>
<dbReference type="InterPro" id="IPR028288">
    <property type="entry name" value="SCAR/WAVE_fam"/>
</dbReference>